<name>A0ABQ6HNA3_9MICO</name>
<keyword evidence="2 5" id="KW-0328">Glycosyltransferase</keyword>
<comment type="caution">
    <text evidence="5">The sequence shown here is derived from an EMBL/GenBank/DDBJ whole genome shotgun (WGS) entry which is preliminary data.</text>
</comment>
<dbReference type="InterPro" id="IPR028098">
    <property type="entry name" value="Glyco_trans_4-like_N"/>
</dbReference>
<dbReference type="InterPro" id="IPR050194">
    <property type="entry name" value="Glycosyltransferase_grp1"/>
</dbReference>
<feature type="domain" description="Glycosyltransferase subfamily 4-like N-terminal" evidence="4">
    <location>
        <begin position="3"/>
        <end position="157"/>
    </location>
</feature>
<evidence type="ECO:0000256" key="2">
    <source>
        <dbReference type="ARBA" id="ARBA00022676"/>
    </source>
</evidence>
<dbReference type="Gene3D" id="3.40.50.2000">
    <property type="entry name" value="Glycogen Phosphorylase B"/>
    <property type="match status" value="2"/>
</dbReference>
<dbReference type="PANTHER" id="PTHR45947:SF3">
    <property type="entry name" value="SULFOQUINOVOSYL TRANSFERASE SQD2"/>
    <property type="match status" value="1"/>
</dbReference>
<dbReference type="RefSeq" id="WP_284284499.1">
    <property type="nucleotide sequence ID" value="NZ_BSUJ01000001.1"/>
</dbReference>
<dbReference type="Pfam" id="PF13439">
    <property type="entry name" value="Glyco_transf_4"/>
    <property type="match status" value="1"/>
</dbReference>
<dbReference type="EMBL" id="BSUJ01000001">
    <property type="protein sequence ID" value="GMA19846.1"/>
    <property type="molecule type" value="Genomic_DNA"/>
</dbReference>
<dbReference type="Proteomes" id="UP001157109">
    <property type="component" value="Unassembled WGS sequence"/>
</dbReference>
<dbReference type="PANTHER" id="PTHR45947">
    <property type="entry name" value="SULFOQUINOVOSYL TRANSFERASE SQD2"/>
    <property type="match status" value="1"/>
</dbReference>
<accession>A0ABQ6HNA3</accession>
<evidence type="ECO:0000256" key="1">
    <source>
        <dbReference type="ARBA" id="ARBA00021292"/>
    </source>
</evidence>
<evidence type="ECO:0000259" key="4">
    <source>
        <dbReference type="Pfam" id="PF13439"/>
    </source>
</evidence>
<evidence type="ECO:0000313" key="5">
    <source>
        <dbReference type="EMBL" id="GMA19846.1"/>
    </source>
</evidence>
<dbReference type="CDD" id="cd03801">
    <property type="entry name" value="GT4_PimA-like"/>
    <property type="match status" value="1"/>
</dbReference>
<organism evidence="5 6">
    <name type="scientific">Arsenicicoccus piscis</name>
    <dbReference type="NCBI Taxonomy" id="673954"/>
    <lineage>
        <taxon>Bacteria</taxon>
        <taxon>Bacillati</taxon>
        <taxon>Actinomycetota</taxon>
        <taxon>Actinomycetes</taxon>
        <taxon>Micrococcales</taxon>
        <taxon>Intrasporangiaceae</taxon>
        <taxon>Arsenicicoccus</taxon>
    </lineage>
</organism>
<dbReference type="Pfam" id="PF13692">
    <property type="entry name" value="Glyco_trans_1_4"/>
    <property type="match status" value="1"/>
</dbReference>
<keyword evidence="3" id="KW-0808">Transferase</keyword>
<dbReference type="GO" id="GO:0016757">
    <property type="term" value="F:glycosyltransferase activity"/>
    <property type="evidence" value="ECO:0007669"/>
    <property type="project" value="UniProtKB-KW"/>
</dbReference>
<reference evidence="6" key="1">
    <citation type="journal article" date="2019" name="Int. J. Syst. Evol. Microbiol.">
        <title>The Global Catalogue of Microorganisms (GCM) 10K type strain sequencing project: providing services to taxonomists for standard genome sequencing and annotation.</title>
        <authorList>
            <consortium name="The Broad Institute Genomics Platform"/>
            <consortium name="The Broad Institute Genome Sequencing Center for Infectious Disease"/>
            <person name="Wu L."/>
            <person name="Ma J."/>
        </authorList>
    </citation>
    <scope>NUCLEOTIDE SEQUENCE [LARGE SCALE GENOMIC DNA]</scope>
    <source>
        <strain evidence="6">NBRC 105830</strain>
    </source>
</reference>
<gene>
    <name evidence="5" type="ORF">GCM10025862_18670</name>
</gene>
<sequence>MQLHVRDLAEWLIDQGHDVSVLAPASPDTPVPDYVVSTGSAVPVRYNGSVARLSFGAVVNARVIRWLESDFDVVHLHEPLTPSISLLALRAATCPVVATFHSAMQRSRPLEALSPVFRPSLERVSGRIAVSPAAHETARWNSGTDPVVIPNGVFVDRIAAVGPDPRWAGTPSRPTISFLGRMQEPRKGLPVLLDALPAILEACPRARLLLAGPGDGAEVLSAVAPEHRHAVEILGTVSDEEKAGLLAGSDVYVAPNTGGESFGIILVEGMAAGAPVVASDLEAFARVLDDGRAGRLFACGDADDLARVVIGLVGDASAREALRAAGRRRAREYDWSVVGEQVLAVYETAVLAAAPVESGPLTLRFEAWRDRVRRRVRRGRVGDGWRGSG</sequence>
<evidence type="ECO:0000256" key="3">
    <source>
        <dbReference type="ARBA" id="ARBA00022679"/>
    </source>
</evidence>
<evidence type="ECO:0000313" key="6">
    <source>
        <dbReference type="Proteomes" id="UP001157109"/>
    </source>
</evidence>
<dbReference type="SUPFAM" id="SSF53756">
    <property type="entry name" value="UDP-Glycosyltransferase/glycogen phosphorylase"/>
    <property type="match status" value="1"/>
</dbReference>
<keyword evidence="6" id="KW-1185">Reference proteome</keyword>
<protein>
    <recommendedName>
        <fullName evidence="1">D-inositol 3-phosphate glycosyltransferase</fullName>
    </recommendedName>
</protein>
<proteinExistence type="predicted"/>